<evidence type="ECO:0000256" key="3">
    <source>
        <dbReference type="PIRSR" id="PIRSR606225-1"/>
    </source>
</evidence>
<evidence type="ECO:0000259" key="6">
    <source>
        <dbReference type="SMART" id="SM00363"/>
    </source>
</evidence>
<dbReference type="GO" id="GO:0003723">
    <property type="term" value="F:RNA binding"/>
    <property type="evidence" value="ECO:0007669"/>
    <property type="project" value="UniProtKB-KW"/>
</dbReference>
<dbReference type="SUPFAM" id="SSF55174">
    <property type="entry name" value="Alpha-L RNA-binding motif"/>
    <property type="match status" value="1"/>
</dbReference>
<dbReference type="PANTHER" id="PTHR21600">
    <property type="entry name" value="MITOCHONDRIAL RNA PSEUDOURIDINE SYNTHASE"/>
    <property type="match status" value="1"/>
</dbReference>
<evidence type="ECO:0000256" key="4">
    <source>
        <dbReference type="PROSITE-ProRule" id="PRU00182"/>
    </source>
</evidence>
<feature type="domain" description="RNA-binding S4" evidence="6">
    <location>
        <begin position="29"/>
        <end position="86"/>
    </location>
</feature>
<comment type="function">
    <text evidence="5">Responsible for synthesis of pseudouridine from uracil.</text>
</comment>
<dbReference type="CDD" id="cd00165">
    <property type="entry name" value="S4"/>
    <property type="match status" value="1"/>
</dbReference>
<dbReference type="GO" id="GO:0000455">
    <property type="term" value="P:enzyme-directed rRNA pseudouridine synthesis"/>
    <property type="evidence" value="ECO:0007669"/>
    <property type="project" value="UniProtKB-ARBA"/>
</dbReference>
<name>A0A5D0MER2_9BACT</name>
<proteinExistence type="inferred from homology"/>
<dbReference type="InterPro" id="IPR006145">
    <property type="entry name" value="PsdUridine_synth_RsuA/RluA"/>
</dbReference>
<accession>A0A5D0MER2</accession>
<dbReference type="PROSITE" id="PS01129">
    <property type="entry name" value="PSI_RLU"/>
    <property type="match status" value="1"/>
</dbReference>
<feature type="active site" evidence="3">
    <location>
        <position position="151"/>
    </location>
</feature>
<keyword evidence="8" id="KW-1185">Reference proteome</keyword>
<dbReference type="Pfam" id="PF01479">
    <property type="entry name" value="S4"/>
    <property type="match status" value="1"/>
</dbReference>
<comment type="caution">
    <text evidence="7">The sequence shown here is derived from an EMBL/GenBank/DDBJ whole genome shotgun (WGS) entry which is preliminary data.</text>
</comment>
<evidence type="ECO:0000256" key="5">
    <source>
        <dbReference type="RuleBase" id="RU362028"/>
    </source>
</evidence>
<organism evidence="7 8">
    <name type="scientific">Candidatus Mcinerneyibacterium aminivorans</name>
    <dbReference type="NCBI Taxonomy" id="2703815"/>
    <lineage>
        <taxon>Bacteria</taxon>
        <taxon>Candidatus Macinerneyibacteriota</taxon>
        <taxon>Candidatus Mcinerneyibacteria</taxon>
        <taxon>Candidatus Mcinerneyibacteriales</taxon>
        <taxon>Candidatus Mcinerneyibacteriaceae</taxon>
        <taxon>Candidatus Mcinerneyibacterium</taxon>
    </lineage>
</organism>
<dbReference type="InterPro" id="IPR036986">
    <property type="entry name" value="S4_RNA-bd_sf"/>
</dbReference>
<reference evidence="7" key="1">
    <citation type="submission" date="2019-08" db="EMBL/GenBank/DDBJ databases">
        <title>Genomic characterization of a novel candidate phylum (ARYD3) from a high temperature, high salinity tertiary oil reservoir in north central Oklahoma, USA.</title>
        <authorList>
            <person name="Youssef N.H."/>
            <person name="Yadav A."/>
            <person name="Elshahed M.S."/>
        </authorList>
    </citation>
    <scope>NUCLEOTIDE SEQUENCE [LARGE SCALE GENOMIC DNA]</scope>
    <source>
        <strain evidence="7">ARYD3</strain>
    </source>
</reference>
<dbReference type="InterPro" id="IPR002942">
    <property type="entry name" value="S4_RNA-bd"/>
</dbReference>
<evidence type="ECO:0000313" key="8">
    <source>
        <dbReference type="Proteomes" id="UP000324143"/>
    </source>
</evidence>
<dbReference type="Gene3D" id="3.30.2350.10">
    <property type="entry name" value="Pseudouridine synthase"/>
    <property type="match status" value="1"/>
</dbReference>
<dbReference type="AlphaFoldDB" id="A0A5D0MER2"/>
<dbReference type="InterPro" id="IPR006225">
    <property type="entry name" value="PsdUridine_synth_RluC/D"/>
</dbReference>
<dbReference type="InterPro" id="IPR006224">
    <property type="entry name" value="PsdUridine_synth_RluA-like_CS"/>
</dbReference>
<evidence type="ECO:0000256" key="1">
    <source>
        <dbReference type="ARBA" id="ARBA00010876"/>
    </source>
</evidence>
<dbReference type="Pfam" id="PF00849">
    <property type="entry name" value="PseudoU_synth_2"/>
    <property type="match status" value="1"/>
</dbReference>
<dbReference type="PROSITE" id="PS50889">
    <property type="entry name" value="S4"/>
    <property type="match status" value="1"/>
</dbReference>
<dbReference type="InterPro" id="IPR050188">
    <property type="entry name" value="RluA_PseudoU_synthase"/>
</dbReference>
<dbReference type="NCBIfam" id="TIGR00005">
    <property type="entry name" value="rluA_subfam"/>
    <property type="match status" value="1"/>
</dbReference>
<evidence type="ECO:0000256" key="2">
    <source>
        <dbReference type="ARBA" id="ARBA00023235"/>
    </source>
</evidence>
<dbReference type="Gene3D" id="3.10.290.10">
    <property type="entry name" value="RNA-binding S4 domain"/>
    <property type="match status" value="1"/>
</dbReference>
<gene>
    <name evidence="7" type="ORF">FXF47_06835</name>
</gene>
<dbReference type="EMBL" id="VSIX01000065">
    <property type="protein sequence ID" value="TYB30892.1"/>
    <property type="molecule type" value="Genomic_DNA"/>
</dbReference>
<keyword evidence="2 5" id="KW-0413">Isomerase</keyword>
<evidence type="ECO:0000313" key="7">
    <source>
        <dbReference type="EMBL" id="TYB30892.1"/>
    </source>
</evidence>
<dbReference type="Proteomes" id="UP000324143">
    <property type="component" value="Unassembled WGS sequence"/>
</dbReference>
<dbReference type="InterPro" id="IPR020103">
    <property type="entry name" value="PsdUridine_synth_cat_dom_sf"/>
</dbReference>
<dbReference type="EC" id="5.4.99.-" evidence="5"/>
<keyword evidence="4" id="KW-0694">RNA-binding</keyword>
<dbReference type="SUPFAM" id="SSF55120">
    <property type="entry name" value="Pseudouridine synthase"/>
    <property type="match status" value="1"/>
</dbReference>
<comment type="catalytic activity">
    <reaction evidence="5">
        <text>a uridine in RNA = a pseudouridine in RNA</text>
        <dbReference type="Rhea" id="RHEA:48348"/>
        <dbReference type="Rhea" id="RHEA-COMP:12068"/>
        <dbReference type="Rhea" id="RHEA-COMP:12069"/>
        <dbReference type="ChEBI" id="CHEBI:65314"/>
        <dbReference type="ChEBI" id="CHEBI:65315"/>
    </reaction>
</comment>
<sequence length="300" mass="34979">MNLNLQLFPLFYLKVILVEFKIDKRFDGARLDTFIRKKYKNKKLGFLYKSIRKGDVKVNDKSKNPSFKLQKGDIVTFDEEIENENKEEIELSEDEKKLITDSIVYENDRFLLVNKSSGLVVHKGTGHEYGLLEMLKSFYNNDDIHLINRLDKDTSGLIIASKNIIEARKLNKMFKNRNVNKKYYAVVKGASNENNFKITKRIKKTGSGVKISDEGKEAITQCRIINKNKKYSLLDIDLITGRKHQIRIHLADFGLPIIGDYKYGVSKGNKMYLLSYSIEIPEYDFKFELDIPEDFKLFFK</sequence>
<dbReference type="CDD" id="cd02869">
    <property type="entry name" value="PseudoU_synth_RluA_like"/>
    <property type="match status" value="1"/>
</dbReference>
<comment type="similarity">
    <text evidence="1 5">Belongs to the pseudouridine synthase RluA family.</text>
</comment>
<dbReference type="PANTHER" id="PTHR21600:SF83">
    <property type="entry name" value="PSEUDOURIDYLATE SYNTHASE RPUSD4, MITOCHONDRIAL"/>
    <property type="match status" value="1"/>
</dbReference>
<protein>
    <recommendedName>
        <fullName evidence="5">Pseudouridine synthase</fullName>
        <ecNumber evidence="5">5.4.99.-</ecNumber>
    </recommendedName>
</protein>
<dbReference type="SMART" id="SM00363">
    <property type="entry name" value="S4"/>
    <property type="match status" value="1"/>
</dbReference>
<dbReference type="GO" id="GO:0120159">
    <property type="term" value="F:rRNA pseudouridine synthase activity"/>
    <property type="evidence" value="ECO:0007669"/>
    <property type="project" value="UniProtKB-ARBA"/>
</dbReference>